<gene>
    <name evidence="14" type="primary">pknB</name>
    <name evidence="14" type="ORF">FLB61_02130</name>
</gene>
<reference evidence="14 15" key="1">
    <citation type="journal article" date="2020" name="New Microbes New Infect">
        <title>Sellimonas caecigallum sp. nov., description and genome sequence of a new member of the Sellimonas genus isolated from the cecum of feral chicken.</title>
        <authorList>
            <person name="Wongkuna S."/>
            <person name="Ghimire S."/>
            <person name="Antony L."/>
            <person name="Chankhamhaengdecha S."/>
            <person name="Janvilisri T."/>
            <person name="Scaria J."/>
        </authorList>
    </citation>
    <scope>NUCLEOTIDE SEQUENCE [LARGE SCALE GENOMIC DNA]</scope>
    <source>
        <strain evidence="14 15">SW451</strain>
    </source>
</reference>
<dbReference type="InterPro" id="IPR017441">
    <property type="entry name" value="Protein_kinase_ATP_BS"/>
</dbReference>
<feature type="binding site" evidence="9">
    <location>
        <position position="41"/>
    </location>
    <ligand>
        <name>ATP</name>
        <dbReference type="ChEBI" id="CHEBI:30616"/>
    </ligand>
</feature>
<comment type="caution">
    <text evidence="14">The sequence shown here is derived from an EMBL/GenBank/DDBJ whole genome shotgun (WGS) entry which is preliminary data.</text>
</comment>
<dbReference type="SMART" id="SM00220">
    <property type="entry name" value="S_TKc"/>
    <property type="match status" value="1"/>
</dbReference>
<evidence type="ECO:0000313" key="14">
    <source>
        <dbReference type="EMBL" id="MBY0757910.1"/>
    </source>
</evidence>
<keyword evidence="11" id="KW-0812">Transmembrane</keyword>
<feature type="compositionally biased region" description="Acidic residues" evidence="10">
    <location>
        <begin position="311"/>
        <end position="342"/>
    </location>
</feature>
<evidence type="ECO:0000256" key="5">
    <source>
        <dbReference type="ARBA" id="ARBA00022777"/>
    </source>
</evidence>
<dbReference type="EC" id="2.7.11.1" evidence="1"/>
<comment type="catalytic activity">
    <reaction evidence="8">
        <text>L-seryl-[protein] + ATP = O-phospho-L-seryl-[protein] + ADP + H(+)</text>
        <dbReference type="Rhea" id="RHEA:17989"/>
        <dbReference type="Rhea" id="RHEA-COMP:9863"/>
        <dbReference type="Rhea" id="RHEA-COMP:11604"/>
        <dbReference type="ChEBI" id="CHEBI:15378"/>
        <dbReference type="ChEBI" id="CHEBI:29999"/>
        <dbReference type="ChEBI" id="CHEBI:30616"/>
        <dbReference type="ChEBI" id="CHEBI:83421"/>
        <dbReference type="ChEBI" id="CHEBI:456216"/>
        <dbReference type="EC" id="2.7.11.1"/>
    </reaction>
</comment>
<evidence type="ECO:0000256" key="8">
    <source>
        <dbReference type="ARBA" id="ARBA00048679"/>
    </source>
</evidence>
<dbReference type="NCBIfam" id="NF033483">
    <property type="entry name" value="PknB_PASTA_kin"/>
    <property type="match status" value="1"/>
</dbReference>
<feature type="region of interest" description="Disordered" evidence="10">
    <location>
        <begin position="304"/>
        <end position="355"/>
    </location>
</feature>
<dbReference type="PANTHER" id="PTHR43289">
    <property type="entry name" value="MITOGEN-ACTIVATED PROTEIN KINASE KINASE KINASE 20-RELATED"/>
    <property type="match status" value="1"/>
</dbReference>
<feature type="region of interest" description="Disordered" evidence="10">
    <location>
        <begin position="600"/>
        <end position="645"/>
    </location>
</feature>
<dbReference type="Gene3D" id="1.10.510.10">
    <property type="entry name" value="Transferase(Phosphotransferase) domain 1"/>
    <property type="match status" value="1"/>
</dbReference>
<evidence type="ECO:0000256" key="6">
    <source>
        <dbReference type="ARBA" id="ARBA00022840"/>
    </source>
</evidence>
<feature type="domain" description="Protein kinase" evidence="12">
    <location>
        <begin position="12"/>
        <end position="270"/>
    </location>
</feature>
<dbReference type="Pfam" id="PF00069">
    <property type="entry name" value="Pkinase"/>
    <property type="match status" value="1"/>
</dbReference>
<keyword evidence="5 14" id="KW-0418">Kinase</keyword>
<dbReference type="EMBL" id="VIRV01000001">
    <property type="protein sequence ID" value="MBY0757910.1"/>
    <property type="molecule type" value="Genomic_DNA"/>
</dbReference>
<feature type="domain" description="PASTA" evidence="13">
    <location>
        <begin position="465"/>
        <end position="532"/>
    </location>
</feature>
<protein>
    <recommendedName>
        <fullName evidence="1">non-specific serine/threonine protein kinase</fullName>
        <ecNumber evidence="1">2.7.11.1</ecNumber>
    </recommendedName>
</protein>
<keyword evidence="11" id="KW-0472">Membrane</keyword>
<dbReference type="PROSITE" id="PS50011">
    <property type="entry name" value="PROTEIN_KINASE_DOM"/>
    <property type="match status" value="1"/>
</dbReference>
<organism evidence="14 15">
    <name type="scientific">Sellimonas caecigallum</name>
    <dbReference type="NCBI Taxonomy" id="2592333"/>
    <lineage>
        <taxon>Bacteria</taxon>
        <taxon>Bacillati</taxon>
        <taxon>Bacillota</taxon>
        <taxon>Clostridia</taxon>
        <taxon>Lachnospirales</taxon>
        <taxon>Lachnospiraceae</taxon>
        <taxon>Sellimonas</taxon>
    </lineage>
</organism>
<feature type="domain" description="PASTA" evidence="13">
    <location>
        <begin position="537"/>
        <end position="602"/>
    </location>
</feature>
<feature type="compositionally biased region" description="Polar residues" evidence="10">
    <location>
        <begin position="622"/>
        <end position="643"/>
    </location>
</feature>
<sequence length="697" mass="76550">MVKDGIVLGERYEIISKLGAGGMADVYKGRDKMLNRYVAVKVLKKEYREDETYVKKFRSEAQAAAGIMNPNIVNVYDVGLDRGLYYMVMELVEGITLKEYIAKKGRLTPKEVISITLQVCAGMEAVHKGHIIHRDIKPQNIIISNEGKVKVTDFGIAKAASSNTTSSNAMGSVHYTSPEQARGGFSDEKSDIYSIGITMYEMITGRVPFDGETTVAIAVKHLQEEIVPPSEYVDIPYSLEQIILKCTQKNPDKRYPNVTLLSQDLRHSLSDPEGDFVRNTAAAAAGSETVAITDAERRKIQDRYTGRYDGEYDDEYDDDEYDDEYDEPYDDRYDDEYDDRYDDDDRYHARGKKGTKPRMSKTMKIIMILIAVLAVCAAVFGIGKAFGIFGSERTQVEEKEQVDVPDLSGLTEAQARDAAEKRGFKLKVAGEEASDEEEGTVIDQTPAYGKQAKKGSTIEVTLSKGQEMVAVPDVAGDDISTATRKIEDEGLKVGGTEEEYSDEYEEGEVIRTSPSAAREVEKGTEVTLYVSKGENPSTQTVTVQNFVGMPEDDLISWADSNGISVSRSETYSDTYEEGMIISQSLKSGEISKGTTISYVVSKGKNPDEGNSGTDSGDDNKNPDSGNSGTEDPDGNTGSSSTDSKGIWESNIAAWASEHGIKDYTIKYEKSSSVETGKVIRHETGSDGKTVFYVSKGA</sequence>
<evidence type="ECO:0000256" key="4">
    <source>
        <dbReference type="ARBA" id="ARBA00022741"/>
    </source>
</evidence>
<keyword evidence="3" id="KW-0808">Transferase</keyword>
<dbReference type="PROSITE" id="PS00107">
    <property type="entry name" value="PROTEIN_KINASE_ATP"/>
    <property type="match status" value="1"/>
</dbReference>
<dbReference type="InterPro" id="IPR011009">
    <property type="entry name" value="Kinase-like_dom_sf"/>
</dbReference>
<evidence type="ECO:0000259" key="13">
    <source>
        <dbReference type="PROSITE" id="PS51178"/>
    </source>
</evidence>
<keyword evidence="11" id="KW-1133">Transmembrane helix</keyword>
<evidence type="ECO:0000256" key="2">
    <source>
        <dbReference type="ARBA" id="ARBA00022527"/>
    </source>
</evidence>
<name>A0ABS7L4F4_9FIRM</name>
<dbReference type="Pfam" id="PF03793">
    <property type="entry name" value="PASTA"/>
    <property type="match status" value="3"/>
</dbReference>
<evidence type="ECO:0000313" key="15">
    <source>
        <dbReference type="Proteomes" id="UP000779049"/>
    </source>
</evidence>
<dbReference type="GO" id="GO:0016301">
    <property type="term" value="F:kinase activity"/>
    <property type="evidence" value="ECO:0007669"/>
    <property type="project" value="UniProtKB-KW"/>
</dbReference>
<evidence type="ECO:0000256" key="1">
    <source>
        <dbReference type="ARBA" id="ARBA00012513"/>
    </source>
</evidence>
<evidence type="ECO:0000256" key="7">
    <source>
        <dbReference type="ARBA" id="ARBA00047899"/>
    </source>
</evidence>
<dbReference type="PANTHER" id="PTHR43289:SF34">
    <property type="entry name" value="SERINE_THREONINE-PROTEIN KINASE YBDM-RELATED"/>
    <property type="match status" value="1"/>
</dbReference>
<feature type="domain" description="PASTA" evidence="13">
    <location>
        <begin position="398"/>
        <end position="464"/>
    </location>
</feature>
<dbReference type="Gene3D" id="3.30.10.20">
    <property type="match status" value="3"/>
</dbReference>
<dbReference type="PROSITE" id="PS00108">
    <property type="entry name" value="PROTEIN_KINASE_ST"/>
    <property type="match status" value="1"/>
</dbReference>
<dbReference type="InterPro" id="IPR000719">
    <property type="entry name" value="Prot_kinase_dom"/>
</dbReference>
<dbReference type="PROSITE" id="PS51178">
    <property type="entry name" value="PASTA"/>
    <property type="match status" value="3"/>
</dbReference>
<feature type="region of interest" description="Disordered" evidence="10">
    <location>
        <begin position="162"/>
        <end position="184"/>
    </location>
</feature>
<evidence type="ECO:0000256" key="11">
    <source>
        <dbReference type="SAM" id="Phobius"/>
    </source>
</evidence>
<dbReference type="CDD" id="cd14014">
    <property type="entry name" value="STKc_PknB_like"/>
    <property type="match status" value="1"/>
</dbReference>
<feature type="transmembrane region" description="Helical" evidence="11">
    <location>
        <begin position="365"/>
        <end position="389"/>
    </location>
</feature>
<keyword evidence="2" id="KW-0723">Serine/threonine-protein kinase</keyword>
<dbReference type="InterPro" id="IPR008271">
    <property type="entry name" value="Ser/Thr_kinase_AS"/>
</dbReference>
<dbReference type="SUPFAM" id="SSF56112">
    <property type="entry name" value="Protein kinase-like (PK-like)"/>
    <property type="match status" value="1"/>
</dbReference>
<evidence type="ECO:0000259" key="12">
    <source>
        <dbReference type="PROSITE" id="PS50011"/>
    </source>
</evidence>
<keyword evidence="15" id="KW-1185">Reference proteome</keyword>
<dbReference type="InterPro" id="IPR005543">
    <property type="entry name" value="PASTA_dom"/>
</dbReference>
<dbReference type="SUPFAM" id="SSF54184">
    <property type="entry name" value="Penicillin-binding protein 2x (pbp-2x), c-terminal domain"/>
    <property type="match status" value="1"/>
</dbReference>
<evidence type="ECO:0000256" key="3">
    <source>
        <dbReference type="ARBA" id="ARBA00022679"/>
    </source>
</evidence>
<dbReference type="SMART" id="SM00740">
    <property type="entry name" value="PASTA"/>
    <property type="match status" value="3"/>
</dbReference>
<keyword evidence="6 9" id="KW-0067">ATP-binding</keyword>
<evidence type="ECO:0000256" key="9">
    <source>
        <dbReference type="PROSITE-ProRule" id="PRU10141"/>
    </source>
</evidence>
<proteinExistence type="predicted"/>
<dbReference type="RefSeq" id="WP_221919265.1">
    <property type="nucleotide sequence ID" value="NZ_CP173660.1"/>
</dbReference>
<dbReference type="Gene3D" id="3.30.200.20">
    <property type="entry name" value="Phosphorylase Kinase, domain 1"/>
    <property type="match status" value="1"/>
</dbReference>
<accession>A0ABS7L4F4</accession>
<evidence type="ECO:0000256" key="10">
    <source>
        <dbReference type="SAM" id="MobiDB-lite"/>
    </source>
</evidence>
<dbReference type="CDD" id="cd06577">
    <property type="entry name" value="PASTA_pknB"/>
    <property type="match status" value="3"/>
</dbReference>
<dbReference type="Proteomes" id="UP000779049">
    <property type="component" value="Unassembled WGS sequence"/>
</dbReference>
<keyword evidence="4 9" id="KW-0547">Nucleotide-binding</keyword>
<comment type="catalytic activity">
    <reaction evidence="7">
        <text>L-threonyl-[protein] + ATP = O-phospho-L-threonyl-[protein] + ADP + H(+)</text>
        <dbReference type="Rhea" id="RHEA:46608"/>
        <dbReference type="Rhea" id="RHEA-COMP:11060"/>
        <dbReference type="Rhea" id="RHEA-COMP:11605"/>
        <dbReference type="ChEBI" id="CHEBI:15378"/>
        <dbReference type="ChEBI" id="CHEBI:30013"/>
        <dbReference type="ChEBI" id="CHEBI:30616"/>
        <dbReference type="ChEBI" id="CHEBI:61977"/>
        <dbReference type="ChEBI" id="CHEBI:456216"/>
        <dbReference type="EC" id="2.7.11.1"/>
    </reaction>
</comment>